<dbReference type="EMBL" id="AVBE01000002">
    <property type="protein sequence ID" value="PHJ36298.1"/>
    <property type="molecule type" value="Genomic_DNA"/>
</dbReference>
<reference evidence="1 2" key="1">
    <citation type="submission" date="2013-08" db="EMBL/GenBank/DDBJ databases">
        <authorList>
            <person name="Trees D."/>
        </authorList>
    </citation>
    <scope>NUCLEOTIDE SEQUENCE [LARGE SCALE GENOMIC DNA]</scope>
    <source>
        <strain evidence="1 2">3502</strain>
    </source>
</reference>
<accession>A0AA44ZHM2</accession>
<dbReference type="AlphaFoldDB" id="A0AA44ZHM2"/>
<comment type="caution">
    <text evidence="1">The sequence shown here is derived from an EMBL/GenBank/DDBJ whole genome shotgun (WGS) entry which is preliminary data.</text>
</comment>
<proteinExistence type="predicted"/>
<dbReference type="RefSeq" id="WP_010356960.1">
    <property type="nucleotide sequence ID" value="NZ_AVBE01000002.1"/>
</dbReference>
<name>A0AA44ZHM2_NEIGO</name>
<evidence type="ECO:0000313" key="1">
    <source>
        <dbReference type="EMBL" id="PHJ36298.1"/>
    </source>
</evidence>
<gene>
    <name evidence="1" type="ORF">N776_07760</name>
</gene>
<protein>
    <submittedName>
        <fullName evidence="1">Uncharacterized protein</fullName>
    </submittedName>
</protein>
<dbReference type="GeneID" id="80426949"/>
<organism evidence="1 2">
    <name type="scientific">Neisseria gonorrhoeae 3502</name>
    <dbReference type="NCBI Taxonomy" id="1193404"/>
    <lineage>
        <taxon>Bacteria</taxon>
        <taxon>Pseudomonadati</taxon>
        <taxon>Pseudomonadota</taxon>
        <taxon>Betaproteobacteria</taxon>
        <taxon>Neisseriales</taxon>
        <taxon>Neisseriaceae</taxon>
        <taxon>Neisseria</taxon>
    </lineage>
</organism>
<sequence length="44" mass="5333">MWSDVKCRLKPEDVSVFRRHFADIAKYRAEQQKLCDNALFLFQE</sequence>
<dbReference type="Proteomes" id="UP000223296">
    <property type="component" value="Unassembled WGS sequence"/>
</dbReference>
<evidence type="ECO:0000313" key="2">
    <source>
        <dbReference type="Proteomes" id="UP000223296"/>
    </source>
</evidence>